<organism evidence="1 2">
    <name type="scientific">Beta vulgaris subsp. vulgaris</name>
    <name type="common">Beet</name>
    <dbReference type="NCBI Taxonomy" id="3555"/>
    <lineage>
        <taxon>Eukaryota</taxon>
        <taxon>Viridiplantae</taxon>
        <taxon>Streptophyta</taxon>
        <taxon>Embryophyta</taxon>
        <taxon>Tracheophyta</taxon>
        <taxon>Spermatophyta</taxon>
        <taxon>Magnoliopsida</taxon>
        <taxon>eudicotyledons</taxon>
        <taxon>Gunneridae</taxon>
        <taxon>Pentapetalae</taxon>
        <taxon>Caryophyllales</taxon>
        <taxon>Chenopodiaceae</taxon>
        <taxon>Betoideae</taxon>
        <taxon>Beta</taxon>
    </lineage>
</organism>
<dbReference type="Proteomes" id="UP000035740">
    <property type="component" value="Unassembled WGS sequence"/>
</dbReference>
<sequence length="35" mass="4000">MRFSLSSDLMVDDSKKLQAYSNHKRVPSALETSEE</sequence>
<protein>
    <submittedName>
        <fullName evidence="1">Uncharacterized protein</fullName>
    </submittedName>
</protein>
<dbReference type="EMBL" id="KQ091435">
    <property type="protein sequence ID" value="KMS94660.1"/>
    <property type="molecule type" value="Genomic_DNA"/>
</dbReference>
<evidence type="ECO:0000313" key="2">
    <source>
        <dbReference type="Proteomes" id="UP000035740"/>
    </source>
</evidence>
<dbReference type="AlphaFoldDB" id="A0A0J8DV00"/>
<gene>
    <name evidence="1" type="ORF">BVRB_016530</name>
</gene>
<reference evidence="1 2" key="1">
    <citation type="journal article" date="2014" name="Nature">
        <title>The genome of the recently domesticated crop plant sugar beet (Beta vulgaris).</title>
        <authorList>
            <person name="Dohm J.C."/>
            <person name="Minoche A.E."/>
            <person name="Holtgrawe D."/>
            <person name="Capella-Gutierrez S."/>
            <person name="Zakrzewski F."/>
            <person name="Tafer H."/>
            <person name="Rupp O."/>
            <person name="Sorensen T.R."/>
            <person name="Stracke R."/>
            <person name="Reinhardt R."/>
            <person name="Goesmann A."/>
            <person name="Kraft T."/>
            <person name="Schulz B."/>
            <person name="Stadler P.F."/>
            <person name="Schmidt T."/>
            <person name="Gabaldon T."/>
            <person name="Lehrach H."/>
            <person name="Weisshaar B."/>
            <person name="Himmelbauer H."/>
        </authorList>
    </citation>
    <scope>NUCLEOTIDE SEQUENCE [LARGE SCALE GENOMIC DNA]</scope>
    <source>
        <tissue evidence="1">Taproot</tissue>
    </source>
</reference>
<dbReference type="Gramene" id="KMS94660">
    <property type="protein sequence ID" value="KMS94660"/>
    <property type="gene ID" value="BVRB_016530"/>
</dbReference>
<accession>A0A0J8DV00</accession>
<keyword evidence="2" id="KW-1185">Reference proteome</keyword>
<evidence type="ECO:0000313" key="1">
    <source>
        <dbReference type="EMBL" id="KMS94660.1"/>
    </source>
</evidence>
<name>A0A0J8DV00_BETVV</name>
<proteinExistence type="predicted"/>